<proteinExistence type="predicted"/>
<feature type="chain" id="PRO_5022156633" description="Sialidase domain-containing protein" evidence="1">
    <location>
        <begin position="25"/>
        <end position="390"/>
    </location>
</feature>
<dbReference type="PROSITE" id="PS51257">
    <property type="entry name" value="PROKAR_LIPOPROTEIN"/>
    <property type="match status" value="1"/>
</dbReference>
<dbReference type="Proteomes" id="UP000321301">
    <property type="component" value="Unassembled WGS sequence"/>
</dbReference>
<dbReference type="SUPFAM" id="SSF50939">
    <property type="entry name" value="Sialidases"/>
    <property type="match status" value="1"/>
</dbReference>
<dbReference type="Gene3D" id="2.120.10.10">
    <property type="match status" value="1"/>
</dbReference>
<feature type="signal peptide" evidence="1">
    <location>
        <begin position="1"/>
        <end position="24"/>
    </location>
</feature>
<keyword evidence="1" id="KW-0732">Signal</keyword>
<dbReference type="PANTHER" id="PTHR43752:SF2">
    <property type="entry name" value="BNR_ASP-BOX REPEAT FAMILY PROTEIN"/>
    <property type="match status" value="1"/>
</dbReference>
<feature type="domain" description="Sialidase" evidence="2">
    <location>
        <begin position="100"/>
        <end position="349"/>
    </location>
</feature>
<organism evidence="3 4">
    <name type="scientific">Cyclobacterium qasimii</name>
    <dbReference type="NCBI Taxonomy" id="1350429"/>
    <lineage>
        <taxon>Bacteria</taxon>
        <taxon>Pseudomonadati</taxon>
        <taxon>Bacteroidota</taxon>
        <taxon>Cytophagia</taxon>
        <taxon>Cytophagales</taxon>
        <taxon>Cyclobacteriaceae</taxon>
        <taxon>Cyclobacterium</taxon>
    </lineage>
</organism>
<dbReference type="EMBL" id="BJYV01000012">
    <property type="protein sequence ID" value="GEO22095.1"/>
    <property type="molecule type" value="Genomic_DNA"/>
</dbReference>
<comment type="caution">
    <text evidence="3">The sequence shown here is derived from an EMBL/GenBank/DDBJ whole genome shotgun (WGS) entry which is preliminary data.</text>
</comment>
<protein>
    <recommendedName>
        <fullName evidence="2">Sialidase domain-containing protein</fullName>
    </recommendedName>
</protein>
<gene>
    <name evidence="3" type="ORF">CQA01_26290</name>
</gene>
<dbReference type="AlphaFoldDB" id="A0A512CD19"/>
<accession>A0A512CD19</accession>
<evidence type="ECO:0000256" key="1">
    <source>
        <dbReference type="SAM" id="SignalP"/>
    </source>
</evidence>
<evidence type="ECO:0000313" key="4">
    <source>
        <dbReference type="Proteomes" id="UP000321301"/>
    </source>
</evidence>
<reference evidence="3 4" key="1">
    <citation type="submission" date="2019-07" db="EMBL/GenBank/DDBJ databases">
        <title>Whole genome shotgun sequence of Cyclobacterium qasimii NBRC 106168.</title>
        <authorList>
            <person name="Hosoyama A."/>
            <person name="Uohara A."/>
            <person name="Ohji S."/>
            <person name="Ichikawa N."/>
        </authorList>
    </citation>
    <scope>NUCLEOTIDE SEQUENCE [LARGE SCALE GENOMIC DNA]</scope>
    <source>
        <strain evidence="3 4">NBRC 106168</strain>
    </source>
</reference>
<evidence type="ECO:0000313" key="3">
    <source>
        <dbReference type="EMBL" id="GEO22095.1"/>
    </source>
</evidence>
<name>A0A512CD19_9BACT</name>
<dbReference type="CDD" id="cd15482">
    <property type="entry name" value="Sialidase_non-viral"/>
    <property type="match status" value="1"/>
</dbReference>
<sequence>MNMTMNKLSGAIKMLVLTALIAYGCGGKPVEDQTAESDTTAKEIESIPGSLVLNPGDNNPRNSEGDFIELEDGRMLFVYSHYYGESSSDHATAYLAGRYSDDKGQTWTSEDVEVLPNEGGMNVMSVSLLRLQNGDIALFYLRKNNTDDCIPYMRISKDEAKTWSEPIACITDNEGYFVLNNDRVIQLEDGTLVLAVAKHAGPGMEWRGRADLFSYSSTDNGQTWESSELVPNPKEIVLQEPGLVELNDGSLLMVIRTDAGVQCYSYSKDKGKTWSEVEKSTLVSPVSPATIERIPGTGDLLAVWNNNLSEDPDVAKLRTPLSSAISKDEGKTWSNYKTLENDPDGWYCYIAMDFVGDDVLLGYCAGNRPAGTSLSVTKVTKLSTDWFYKD</sequence>
<dbReference type="Pfam" id="PF13088">
    <property type="entry name" value="BNR_2"/>
    <property type="match status" value="1"/>
</dbReference>
<keyword evidence="4" id="KW-1185">Reference proteome</keyword>
<dbReference type="InterPro" id="IPR011040">
    <property type="entry name" value="Sialidase"/>
</dbReference>
<dbReference type="PANTHER" id="PTHR43752">
    <property type="entry name" value="BNR/ASP-BOX REPEAT FAMILY PROTEIN"/>
    <property type="match status" value="1"/>
</dbReference>
<evidence type="ECO:0000259" key="2">
    <source>
        <dbReference type="Pfam" id="PF13088"/>
    </source>
</evidence>
<dbReference type="InterPro" id="IPR036278">
    <property type="entry name" value="Sialidase_sf"/>
</dbReference>